<keyword evidence="2" id="KW-1185">Reference proteome</keyword>
<dbReference type="WBParaSite" id="OFLC_0000940201-mRNA-1">
    <property type="protein sequence ID" value="OFLC_0000940201-mRNA-1"/>
    <property type="gene ID" value="OFLC_0000940201"/>
</dbReference>
<dbReference type="Proteomes" id="UP000267606">
    <property type="component" value="Unassembled WGS sequence"/>
</dbReference>
<sequence>MEFFESLPPFVRQNVIRNERNVVRSATIGLHLESLGFFNFNELKRMEENLDDNESYCNLRKAVMEIILQYSAENNPFYNDKRLFDVFCIAISHYN</sequence>
<dbReference type="STRING" id="387005.A0A183HPJ1"/>
<evidence type="ECO:0000313" key="3">
    <source>
        <dbReference type="WBParaSite" id="OFLC_0000940201-mRNA-1"/>
    </source>
</evidence>
<reference evidence="1 2" key="2">
    <citation type="submission" date="2018-11" db="EMBL/GenBank/DDBJ databases">
        <authorList>
            <consortium name="Pathogen Informatics"/>
        </authorList>
    </citation>
    <scope>NUCLEOTIDE SEQUENCE [LARGE SCALE GENOMIC DNA]</scope>
</reference>
<name>A0A183HPJ1_9BILA</name>
<proteinExistence type="predicted"/>
<evidence type="ECO:0000313" key="1">
    <source>
        <dbReference type="EMBL" id="VDO60319.1"/>
    </source>
</evidence>
<protein>
    <submittedName>
        <fullName evidence="1 3">Uncharacterized protein</fullName>
    </submittedName>
</protein>
<reference evidence="3" key="1">
    <citation type="submission" date="2016-06" db="UniProtKB">
        <authorList>
            <consortium name="WormBaseParasite"/>
        </authorList>
    </citation>
    <scope>IDENTIFICATION</scope>
</reference>
<gene>
    <name evidence="1" type="ORF">OFLC_LOCUS9405</name>
</gene>
<dbReference type="AlphaFoldDB" id="A0A183HPJ1"/>
<organism evidence="3">
    <name type="scientific">Onchocerca flexuosa</name>
    <dbReference type="NCBI Taxonomy" id="387005"/>
    <lineage>
        <taxon>Eukaryota</taxon>
        <taxon>Metazoa</taxon>
        <taxon>Ecdysozoa</taxon>
        <taxon>Nematoda</taxon>
        <taxon>Chromadorea</taxon>
        <taxon>Rhabditida</taxon>
        <taxon>Spirurina</taxon>
        <taxon>Spiruromorpha</taxon>
        <taxon>Filarioidea</taxon>
        <taxon>Onchocercidae</taxon>
        <taxon>Onchocerca</taxon>
    </lineage>
</organism>
<accession>A0A183HPJ1</accession>
<evidence type="ECO:0000313" key="2">
    <source>
        <dbReference type="Proteomes" id="UP000267606"/>
    </source>
</evidence>
<dbReference type="EMBL" id="UZAJ01011482">
    <property type="protein sequence ID" value="VDO60319.1"/>
    <property type="molecule type" value="Genomic_DNA"/>
</dbReference>